<feature type="signal peptide" evidence="8">
    <location>
        <begin position="1"/>
        <end position="23"/>
    </location>
</feature>
<evidence type="ECO:0000256" key="5">
    <source>
        <dbReference type="ARBA" id="ARBA00023110"/>
    </source>
</evidence>
<evidence type="ECO:0000313" key="11">
    <source>
        <dbReference type="Proteomes" id="UP000536534"/>
    </source>
</evidence>
<evidence type="ECO:0000313" key="10">
    <source>
        <dbReference type="EMBL" id="NLF55435.1"/>
    </source>
</evidence>
<dbReference type="Pfam" id="PF13145">
    <property type="entry name" value="Rotamase_2"/>
    <property type="match status" value="1"/>
</dbReference>
<accession>A0A7X7R8Q0</accession>
<dbReference type="SUPFAM" id="SSF109998">
    <property type="entry name" value="Triger factor/SurA peptide-binding domain-like"/>
    <property type="match status" value="1"/>
</dbReference>
<evidence type="ECO:0000256" key="1">
    <source>
        <dbReference type="ARBA" id="ARBA00000971"/>
    </source>
</evidence>
<proteinExistence type="inferred from homology"/>
<dbReference type="OrthoDB" id="14196at2"/>
<evidence type="ECO:0000256" key="3">
    <source>
        <dbReference type="ARBA" id="ARBA00013194"/>
    </source>
</evidence>
<dbReference type="EC" id="5.2.1.8" evidence="3"/>
<dbReference type="PANTHER" id="PTHR47245:SF1">
    <property type="entry name" value="FOLDASE PROTEIN PRSA"/>
    <property type="match status" value="1"/>
</dbReference>
<dbReference type="InterPro" id="IPR000297">
    <property type="entry name" value="PPIase_PpiC"/>
</dbReference>
<name>A0A7X7R8Q0_9RHOO</name>
<reference evidence="10 11" key="1">
    <citation type="journal article" date="2020" name="Biotechnol. Biofuels">
        <title>New insights from the biogas microbiome by comprehensive genome-resolved metagenomics of nearly 1600 species originating from multiple anaerobic digesters.</title>
        <authorList>
            <person name="Campanaro S."/>
            <person name="Treu L."/>
            <person name="Rodriguez-R L.M."/>
            <person name="Kovalovszki A."/>
            <person name="Ziels R.M."/>
            <person name="Maus I."/>
            <person name="Zhu X."/>
            <person name="Kougias P.G."/>
            <person name="Basile A."/>
            <person name="Luo G."/>
            <person name="Schluter A."/>
            <person name="Konstantinidis K.T."/>
            <person name="Angelidaki I."/>
        </authorList>
    </citation>
    <scope>NUCLEOTIDE SEQUENCE [LARGE SCALE GENOMIC DNA]</scope>
    <source>
        <strain evidence="10">AS06rmzACSIP_256</strain>
    </source>
</reference>
<gene>
    <name evidence="10" type="ORF">GX576_13750</name>
</gene>
<evidence type="ECO:0000256" key="6">
    <source>
        <dbReference type="ARBA" id="ARBA00023235"/>
    </source>
</evidence>
<dbReference type="Proteomes" id="UP000536534">
    <property type="component" value="Unassembled WGS sequence"/>
</dbReference>
<dbReference type="PANTHER" id="PTHR47245">
    <property type="entry name" value="PEPTIDYLPROLYL ISOMERASE"/>
    <property type="match status" value="1"/>
</dbReference>
<dbReference type="InterPro" id="IPR046357">
    <property type="entry name" value="PPIase_dom_sf"/>
</dbReference>
<sequence length="259" mass="28599">MKPFQNRLAVAVLAAFLSLPAAAQSVATVNGVAIPASRADAMIAEQKAQGATDSAQLKDAVREELIRREVLSQEASRKGLDKKGDVQAQMDMARQAILIRAYLQDYVKANPVSDAELKAEYETIKGRLGDKEYKARHLLLETEDEAKAAIAKLKGGTKIEDLAKDSRDPGSKERGGDLGWANPNSFVKPFSEAMVALQKGKFTTTPVKSDFGYHVILLEDVRDLKAPAFDEVKPQLQQRLQQQKIEQHMMELRNKAKVQ</sequence>
<feature type="chain" id="PRO_5030610681" description="peptidylprolyl isomerase" evidence="8">
    <location>
        <begin position="24"/>
        <end position="259"/>
    </location>
</feature>
<organism evidence="10 11">
    <name type="scientific">Thauera phenolivorans</name>
    <dbReference type="NCBI Taxonomy" id="1792543"/>
    <lineage>
        <taxon>Bacteria</taxon>
        <taxon>Pseudomonadati</taxon>
        <taxon>Pseudomonadota</taxon>
        <taxon>Betaproteobacteria</taxon>
        <taxon>Rhodocyclales</taxon>
        <taxon>Zoogloeaceae</taxon>
        <taxon>Thauera</taxon>
    </lineage>
</organism>
<feature type="domain" description="PpiC" evidence="9">
    <location>
        <begin position="130"/>
        <end position="220"/>
    </location>
</feature>
<comment type="catalytic activity">
    <reaction evidence="1">
        <text>[protein]-peptidylproline (omega=180) = [protein]-peptidylproline (omega=0)</text>
        <dbReference type="Rhea" id="RHEA:16237"/>
        <dbReference type="Rhea" id="RHEA-COMP:10747"/>
        <dbReference type="Rhea" id="RHEA-COMP:10748"/>
        <dbReference type="ChEBI" id="CHEBI:83833"/>
        <dbReference type="ChEBI" id="CHEBI:83834"/>
        <dbReference type="EC" id="5.2.1.8"/>
    </reaction>
</comment>
<dbReference type="EMBL" id="JAAYYV010000382">
    <property type="protein sequence ID" value="NLF55435.1"/>
    <property type="molecule type" value="Genomic_DNA"/>
</dbReference>
<keyword evidence="6 7" id="KW-0413">Isomerase</keyword>
<evidence type="ECO:0000256" key="2">
    <source>
        <dbReference type="ARBA" id="ARBA00007656"/>
    </source>
</evidence>
<dbReference type="Gene3D" id="1.10.8.1040">
    <property type="match status" value="1"/>
</dbReference>
<keyword evidence="4 8" id="KW-0732">Signal</keyword>
<dbReference type="Gene3D" id="3.10.50.40">
    <property type="match status" value="1"/>
</dbReference>
<dbReference type="AlphaFoldDB" id="A0A7X7R8Q0"/>
<dbReference type="InterPro" id="IPR050245">
    <property type="entry name" value="PrsA_foldase"/>
</dbReference>
<dbReference type="InterPro" id="IPR027304">
    <property type="entry name" value="Trigger_fact/SurA_dom_sf"/>
</dbReference>
<protein>
    <recommendedName>
        <fullName evidence="3">peptidylprolyl isomerase</fullName>
        <ecNumber evidence="3">5.2.1.8</ecNumber>
    </recommendedName>
</protein>
<evidence type="ECO:0000256" key="8">
    <source>
        <dbReference type="SAM" id="SignalP"/>
    </source>
</evidence>
<evidence type="ECO:0000256" key="7">
    <source>
        <dbReference type="PROSITE-ProRule" id="PRU00278"/>
    </source>
</evidence>
<comment type="similarity">
    <text evidence="2">Belongs to the PpiC/parvulin rotamase family.</text>
</comment>
<keyword evidence="5 7" id="KW-0697">Rotamase</keyword>
<dbReference type="SUPFAM" id="SSF54534">
    <property type="entry name" value="FKBP-like"/>
    <property type="match status" value="1"/>
</dbReference>
<evidence type="ECO:0000259" key="9">
    <source>
        <dbReference type="PROSITE" id="PS50198"/>
    </source>
</evidence>
<dbReference type="RefSeq" id="WP_068804878.1">
    <property type="nucleotide sequence ID" value="NZ_MBFM01000002.1"/>
</dbReference>
<dbReference type="PROSITE" id="PS50198">
    <property type="entry name" value="PPIC_PPIASE_2"/>
    <property type="match status" value="1"/>
</dbReference>
<dbReference type="GO" id="GO:0003755">
    <property type="term" value="F:peptidyl-prolyl cis-trans isomerase activity"/>
    <property type="evidence" value="ECO:0007669"/>
    <property type="project" value="UniProtKB-KW"/>
</dbReference>
<evidence type="ECO:0000256" key="4">
    <source>
        <dbReference type="ARBA" id="ARBA00022729"/>
    </source>
</evidence>
<comment type="caution">
    <text evidence="10">The sequence shown here is derived from an EMBL/GenBank/DDBJ whole genome shotgun (WGS) entry which is preliminary data.</text>
</comment>